<sequence length="94" mass="10194">MLNMGSLRKRAQSNYLTWKQCSDQCFDLPQLVSPGSAPTDQHFITTPEPGLFKATPSGKAVDEPMASYNKEAKEPAFSSTPRSGSISIETTNIG</sequence>
<proteinExistence type="predicted"/>
<feature type="non-terminal residue" evidence="2">
    <location>
        <position position="94"/>
    </location>
</feature>
<name>A0A428REB3_9HYPO</name>
<dbReference type="EMBL" id="NKCK01000994">
    <property type="protein sequence ID" value="RSL75875.1"/>
    <property type="molecule type" value="Genomic_DNA"/>
</dbReference>
<comment type="caution">
    <text evidence="2">The sequence shown here is derived from an EMBL/GenBank/DDBJ whole genome shotgun (WGS) entry which is preliminary data.</text>
</comment>
<feature type="compositionally biased region" description="Polar residues" evidence="1">
    <location>
        <begin position="77"/>
        <end position="94"/>
    </location>
</feature>
<protein>
    <submittedName>
        <fullName evidence="2">Uncharacterized protein</fullName>
    </submittedName>
</protein>
<reference evidence="2 3" key="1">
    <citation type="submission" date="2017-06" db="EMBL/GenBank/DDBJ databases">
        <title>Comparative genomic analysis of Ambrosia Fusariam Clade fungi.</title>
        <authorList>
            <person name="Stajich J.E."/>
            <person name="Carrillo J."/>
            <person name="Kijimoto T."/>
            <person name="Eskalen A."/>
            <person name="O'Donnell K."/>
            <person name="Kasson M."/>
        </authorList>
    </citation>
    <scope>NUCLEOTIDE SEQUENCE [LARGE SCALE GENOMIC DNA]</scope>
    <source>
        <strain evidence="2 3">NRRL62579</strain>
    </source>
</reference>
<evidence type="ECO:0000313" key="3">
    <source>
        <dbReference type="Proteomes" id="UP000287144"/>
    </source>
</evidence>
<gene>
    <name evidence="2" type="ORF">CEP52_017819</name>
</gene>
<organism evidence="2 3">
    <name type="scientific">Fusarium oligoseptatum</name>
    <dbReference type="NCBI Taxonomy" id="2604345"/>
    <lineage>
        <taxon>Eukaryota</taxon>
        <taxon>Fungi</taxon>
        <taxon>Dikarya</taxon>
        <taxon>Ascomycota</taxon>
        <taxon>Pezizomycotina</taxon>
        <taxon>Sordariomycetes</taxon>
        <taxon>Hypocreomycetidae</taxon>
        <taxon>Hypocreales</taxon>
        <taxon>Nectriaceae</taxon>
        <taxon>Fusarium</taxon>
        <taxon>Fusarium solani species complex</taxon>
    </lineage>
</organism>
<dbReference type="AlphaFoldDB" id="A0A428REB3"/>
<evidence type="ECO:0000313" key="2">
    <source>
        <dbReference type="EMBL" id="RSL75875.1"/>
    </source>
</evidence>
<feature type="region of interest" description="Disordered" evidence="1">
    <location>
        <begin position="36"/>
        <end position="94"/>
    </location>
</feature>
<evidence type="ECO:0000256" key="1">
    <source>
        <dbReference type="SAM" id="MobiDB-lite"/>
    </source>
</evidence>
<accession>A0A428REB3</accession>
<dbReference type="Proteomes" id="UP000287144">
    <property type="component" value="Unassembled WGS sequence"/>
</dbReference>
<keyword evidence="3" id="KW-1185">Reference proteome</keyword>